<dbReference type="GO" id="GO:0003676">
    <property type="term" value="F:nucleic acid binding"/>
    <property type="evidence" value="ECO:0007669"/>
    <property type="project" value="InterPro"/>
</dbReference>
<comment type="caution">
    <text evidence="2">The sequence shown here is derived from an EMBL/GenBank/DDBJ whole genome shotgun (WGS) entry which is preliminary data.</text>
</comment>
<dbReference type="Proteomes" id="UP000737391">
    <property type="component" value="Unassembled WGS sequence"/>
</dbReference>
<feature type="compositionally biased region" description="Acidic residues" evidence="1">
    <location>
        <begin position="174"/>
        <end position="187"/>
    </location>
</feature>
<gene>
    <name evidence="2" type="ORF">FAGAP_9293</name>
</gene>
<dbReference type="Gene3D" id="3.30.420.10">
    <property type="entry name" value="Ribonuclease H-like superfamily/Ribonuclease H"/>
    <property type="match status" value="2"/>
</dbReference>
<dbReference type="AlphaFoldDB" id="A0A9P5B2J1"/>
<evidence type="ECO:0000256" key="1">
    <source>
        <dbReference type="SAM" id="MobiDB-lite"/>
    </source>
</evidence>
<proteinExistence type="predicted"/>
<keyword evidence="3" id="KW-1185">Reference proteome</keyword>
<evidence type="ECO:0000313" key="3">
    <source>
        <dbReference type="Proteomes" id="UP000737391"/>
    </source>
</evidence>
<dbReference type="SUPFAM" id="SSF53098">
    <property type="entry name" value="Ribonuclease H-like"/>
    <property type="match status" value="1"/>
</dbReference>
<accession>A0A9P5B2J1</accession>
<protein>
    <submittedName>
        <fullName evidence="2">NAD dependent epimerase</fullName>
    </submittedName>
</protein>
<reference evidence="2" key="1">
    <citation type="submission" date="2020-01" db="EMBL/GenBank/DDBJ databases">
        <title>Identification and distribution of gene clusters putatively required for synthesis of sphingolipid metabolism inhibitors in phylogenetically diverse species of the filamentous fungus Fusarium.</title>
        <authorList>
            <person name="Kim H.-S."/>
            <person name="Busman M."/>
            <person name="Brown D.W."/>
            <person name="Divon H."/>
            <person name="Uhlig S."/>
            <person name="Proctor R.H."/>
        </authorList>
    </citation>
    <scope>NUCLEOTIDE SEQUENCE</scope>
    <source>
        <strain evidence="2">NRRL 31653</strain>
    </source>
</reference>
<dbReference type="OrthoDB" id="245563at2759"/>
<dbReference type="InterPro" id="IPR012337">
    <property type="entry name" value="RNaseH-like_sf"/>
</dbReference>
<dbReference type="EMBL" id="LUFC02000748">
    <property type="protein sequence ID" value="KAF4494577.1"/>
    <property type="molecule type" value="Genomic_DNA"/>
</dbReference>
<sequence>MIMETTGWCGWCEVVEDCNVDVSAIELFNPDNSQQPRNVPKDVLIAYNRRLGVRHIRYFAGPYRLQKDESSVIIQIDGACRRNGSQYARGDWGVFFGPGSQNNTWGLLPPGAPQTSTFAELYSLMMALDMIRDELPLYPETVFIVSDSSYLLTHRSTEMSAAVDCPECESPPTEAEDFGEEQEDEKEYEERERRFDPAAYPQLRDIPNEGLIQFDPETQRSNLTHKCLETGETKVDPTTIIIHLANGHNQVADSWALYFGPQSSYNKSYVMPWLELISEEKAGYKNLEEALHHIYDSLSAMIEQVIIATDSPSLFKLVTEDIPKMARDRGFREGGKENSDVFHDIWKHLNADQPEPYHDGPLDFRFWLVSKEMNQEAQAMAQCLIDREMQKIHAEPAGNPQVKRRRRFRRRRLYY</sequence>
<organism evidence="2 3">
    <name type="scientific">Fusarium agapanthi</name>
    <dbReference type="NCBI Taxonomy" id="1803897"/>
    <lineage>
        <taxon>Eukaryota</taxon>
        <taxon>Fungi</taxon>
        <taxon>Dikarya</taxon>
        <taxon>Ascomycota</taxon>
        <taxon>Pezizomycotina</taxon>
        <taxon>Sordariomycetes</taxon>
        <taxon>Hypocreomycetidae</taxon>
        <taxon>Hypocreales</taxon>
        <taxon>Nectriaceae</taxon>
        <taxon>Fusarium</taxon>
        <taxon>Fusarium fujikuroi species complex</taxon>
    </lineage>
</organism>
<name>A0A9P5B2J1_9HYPO</name>
<feature type="region of interest" description="Disordered" evidence="1">
    <location>
        <begin position="161"/>
        <end position="200"/>
    </location>
</feature>
<evidence type="ECO:0000313" key="2">
    <source>
        <dbReference type="EMBL" id="KAF4494577.1"/>
    </source>
</evidence>
<dbReference type="InterPro" id="IPR036397">
    <property type="entry name" value="RNaseH_sf"/>
</dbReference>